<gene>
    <name evidence="1" type="primary">ABA3</name>
    <name evidence="1" type="ORF">LTR84_006682</name>
</gene>
<accession>A0AAV9N2X8</accession>
<dbReference type="EMBL" id="JAVRRD010000025">
    <property type="protein sequence ID" value="KAK5047585.1"/>
    <property type="molecule type" value="Genomic_DNA"/>
</dbReference>
<evidence type="ECO:0000313" key="2">
    <source>
        <dbReference type="Proteomes" id="UP001358417"/>
    </source>
</evidence>
<dbReference type="AlphaFoldDB" id="A0AAV9N2X8"/>
<sequence>MSATTVMEAPVAEHPPSNGYVNDVTPIAVQVNGTNGVAKKAEKKAPPRHCDTWFYPADIENDLKSVDLPERVIGETLACAWEYTRCVIPHFTNWKRYIAFARIIEIGIIAEFRGGLVDVSGGNSLLGFELDELLDTVFGGTPGAEDMAREYRAFLLITGDKCSNRRDSELFRRYVNALAQSPKTWFRMRDCDALVRFTIAAALRCNDFNEIWFNEEELQILAELGDTLYDAVAFHKHRAEGETNSTFAYVDESLRKESFRRAREVLWALDVAWAHSPAHRCVIDFIRPFGGPIHMMMRRYRFVEDGLTIGNSETEDVVAATRQNFKLWNRIDSNAKYVEDARYSDILKQSDRLMFTGLVDLLQNANKGHCHYCHYRLSYGAQASGQFGGVKLCDRGKAEWSQYVEDFPARAAEIFPEIKTHWRTLGAANPAS</sequence>
<keyword evidence="2" id="KW-1185">Reference proteome</keyword>
<name>A0AAV9N2X8_9EURO</name>
<dbReference type="GeneID" id="89974853"/>
<comment type="caution">
    <text evidence="1">The sequence shown here is derived from an EMBL/GenBank/DDBJ whole genome shotgun (WGS) entry which is preliminary data.</text>
</comment>
<dbReference type="RefSeq" id="XP_064703129.1">
    <property type="nucleotide sequence ID" value="XM_064850242.1"/>
</dbReference>
<dbReference type="Proteomes" id="UP001358417">
    <property type="component" value="Unassembled WGS sequence"/>
</dbReference>
<proteinExistence type="predicted"/>
<protein>
    <submittedName>
        <fullName evidence="1">Molybdenum cofactor sulfurase</fullName>
    </submittedName>
</protein>
<evidence type="ECO:0000313" key="1">
    <source>
        <dbReference type="EMBL" id="KAK5047585.1"/>
    </source>
</evidence>
<organism evidence="1 2">
    <name type="scientific">Exophiala bonariae</name>
    <dbReference type="NCBI Taxonomy" id="1690606"/>
    <lineage>
        <taxon>Eukaryota</taxon>
        <taxon>Fungi</taxon>
        <taxon>Dikarya</taxon>
        <taxon>Ascomycota</taxon>
        <taxon>Pezizomycotina</taxon>
        <taxon>Eurotiomycetes</taxon>
        <taxon>Chaetothyriomycetidae</taxon>
        <taxon>Chaetothyriales</taxon>
        <taxon>Herpotrichiellaceae</taxon>
        <taxon>Exophiala</taxon>
    </lineage>
</organism>
<reference evidence="1 2" key="1">
    <citation type="submission" date="2023-08" db="EMBL/GenBank/DDBJ databases">
        <title>Black Yeasts Isolated from many extreme environments.</title>
        <authorList>
            <person name="Coleine C."/>
            <person name="Stajich J.E."/>
            <person name="Selbmann L."/>
        </authorList>
    </citation>
    <scope>NUCLEOTIDE SEQUENCE [LARGE SCALE GENOMIC DNA]</scope>
    <source>
        <strain evidence="1 2">CCFEE 5792</strain>
    </source>
</reference>